<dbReference type="RefSeq" id="WP_147824511.1">
    <property type="nucleotide sequence ID" value="NZ_BAAARG010000001.1"/>
</dbReference>
<dbReference type="InterPro" id="IPR004869">
    <property type="entry name" value="MMPL_dom"/>
</dbReference>
<dbReference type="PROSITE" id="PS50156">
    <property type="entry name" value="SSD"/>
    <property type="match status" value="1"/>
</dbReference>
<evidence type="ECO:0000313" key="9">
    <source>
        <dbReference type="EMBL" id="TXK05700.1"/>
    </source>
</evidence>
<feature type="transmembrane region" description="Helical" evidence="7">
    <location>
        <begin position="284"/>
        <end position="303"/>
    </location>
</feature>
<keyword evidence="10" id="KW-1185">Reference proteome</keyword>
<dbReference type="Gene3D" id="1.20.1640.10">
    <property type="entry name" value="Multidrug efflux transporter AcrB transmembrane domain"/>
    <property type="match status" value="2"/>
</dbReference>
<dbReference type="GO" id="GO:0022857">
    <property type="term" value="F:transmembrane transporter activity"/>
    <property type="evidence" value="ECO:0007669"/>
    <property type="project" value="InterPro"/>
</dbReference>
<feature type="transmembrane region" description="Helical" evidence="7">
    <location>
        <begin position="628"/>
        <end position="647"/>
    </location>
</feature>
<dbReference type="SUPFAM" id="SSF82866">
    <property type="entry name" value="Multidrug efflux transporter AcrB transmembrane domain"/>
    <property type="match status" value="2"/>
</dbReference>
<proteinExistence type="predicted"/>
<comment type="subcellular location">
    <subcellularLocation>
        <location evidence="1">Cell membrane</location>
        <topology evidence="1">Multi-pass membrane protein</topology>
    </subcellularLocation>
</comment>
<feature type="transmembrane region" description="Helical" evidence="7">
    <location>
        <begin position="315"/>
        <end position="335"/>
    </location>
</feature>
<evidence type="ECO:0000259" key="8">
    <source>
        <dbReference type="PROSITE" id="PS50156"/>
    </source>
</evidence>
<gene>
    <name evidence="9" type="ORF">FVP60_01540</name>
</gene>
<dbReference type="EMBL" id="VRSW01000001">
    <property type="protein sequence ID" value="TXK05700.1"/>
    <property type="molecule type" value="Genomic_DNA"/>
</dbReference>
<dbReference type="PANTHER" id="PTHR33406:SF13">
    <property type="entry name" value="MEMBRANE PROTEIN YDFJ"/>
    <property type="match status" value="1"/>
</dbReference>
<feature type="transmembrane region" description="Helical" evidence="7">
    <location>
        <begin position="472"/>
        <end position="491"/>
    </location>
</feature>
<dbReference type="InterPro" id="IPR001036">
    <property type="entry name" value="Acrflvin-R"/>
</dbReference>
<keyword evidence="4 7" id="KW-1133">Transmembrane helix</keyword>
<name>A0A5C8HNJ0_9MICO</name>
<dbReference type="PANTHER" id="PTHR33406">
    <property type="entry name" value="MEMBRANE PROTEIN MJ1562-RELATED"/>
    <property type="match status" value="1"/>
</dbReference>
<feature type="transmembrane region" description="Helical" evidence="7">
    <location>
        <begin position="769"/>
        <end position="796"/>
    </location>
</feature>
<feature type="transmembrane region" description="Helical" evidence="7">
    <location>
        <begin position="695"/>
        <end position="716"/>
    </location>
</feature>
<evidence type="ECO:0000256" key="2">
    <source>
        <dbReference type="ARBA" id="ARBA00022475"/>
    </source>
</evidence>
<protein>
    <submittedName>
        <fullName evidence="9">MMPL family transporter</fullName>
    </submittedName>
</protein>
<dbReference type="InterPro" id="IPR000731">
    <property type="entry name" value="SSD"/>
</dbReference>
<reference evidence="9 10" key="1">
    <citation type="submission" date="2019-08" db="EMBL/GenBank/DDBJ databases">
        <authorList>
            <person name="Dong K."/>
        </authorList>
    </citation>
    <scope>NUCLEOTIDE SEQUENCE [LARGE SCALE GENOMIC DNA]</scope>
    <source>
        <strain evidence="9 10">M4-8</strain>
    </source>
</reference>
<feature type="transmembrane region" description="Helical" evidence="7">
    <location>
        <begin position="389"/>
        <end position="411"/>
    </location>
</feature>
<comment type="caution">
    <text evidence="9">The sequence shown here is derived from an EMBL/GenBank/DDBJ whole genome shotgun (WGS) entry which is preliminary data.</text>
</comment>
<dbReference type="AlphaFoldDB" id="A0A5C8HNJ0"/>
<feature type="region of interest" description="Disordered" evidence="6">
    <location>
        <begin position="827"/>
        <end position="849"/>
    </location>
</feature>
<feature type="transmembrane region" description="Helical" evidence="7">
    <location>
        <begin position="341"/>
        <end position="362"/>
    </location>
</feature>
<feature type="transmembrane region" description="Helical" evidence="7">
    <location>
        <begin position="20"/>
        <end position="42"/>
    </location>
</feature>
<evidence type="ECO:0000256" key="5">
    <source>
        <dbReference type="ARBA" id="ARBA00023136"/>
    </source>
</evidence>
<dbReference type="Proteomes" id="UP000321196">
    <property type="component" value="Unassembled WGS sequence"/>
</dbReference>
<organism evidence="9 10">
    <name type="scientific">Microbacterium mitrae</name>
    <dbReference type="NCBI Taxonomy" id="664640"/>
    <lineage>
        <taxon>Bacteria</taxon>
        <taxon>Bacillati</taxon>
        <taxon>Actinomycetota</taxon>
        <taxon>Actinomycetes</taxon>
        <taxon>Micrococcales</taxon>
        <taxon>Microbacteriaceae</taxon>
        <taxon>Microbacterium</taxon>
    </lineage>
</organism>
<feature type="compositionally biased region" description="Basic and acidic residues" evidence="6">
    <location>
        <begin position="837"/>
        <end position="849"/>
    </location>
</feature>
<sequence>MAELLYRLGRFSARRAWTVIVGWLVVLGLAGGAFLAFGGALATSFSIPNTETERVSDQLADTFPELTGASATVVFATDDGSAFTEAQEADIAALLDDVSAISGVAGVTNPFAVEQLRDEQAAALADGQTQIDAATTQLETSRAQLDAGQQQLDAGRAQIDGAIAAAQADGTYDAAKPVFDAQLTALDEEQSKIDAGRAQWESGTAELATQQDTVTNGQTLVDLSAELSMVSDTGSTAIGGIQFDEMVYTLPDTVKAEVRETLDAASIAGVSLDYSATITVSIDGLIGVGEIVGVLIAALVLIIMMRAFLPAVTPLLSSLVGVGVGVAGSLAFSGVVDMASVTPVLGVMLGLAVGIDYSLFILNRHRRQLLQGIDVSESIGLANGTAGNAVVFAGTTVIVALVALLVTGIPFLGVMGIVGAACVAIAVLVSITFTPALLGLMKLRALPRRQRAQIGAVSAAGRPLKAMKVGRSILAAAVAIAALLVIAIPAMSMRLGLPDGSSEPVDSTPYRAYTTVAEEFGPGQNGTLLVVATFDDAVAEADQLATQAAVGTQLSEQDGVAAVAPIAVSDDSTVFAFQVVPTDGPSSETTEALVHALRGLDLNEDAALGVAGQATGNIDVSEKLQDALPIYLLVVIGLSLIIMVLVFRSILVPIIATAGYVLSLFAALGAVTAIYQWGWLSEIFDVHSPGPVLSFAPIILMGVLFGLAMDYQLFLVSGMREAYVHGTPAREAVVAGVRNGRAVVTAAAIIMIAVFGGFIFSHLTMIRPLGFGLAIGVLFDAFVVRMVLVPAVMTVLGKSAWWLPRWLDRLLPDVDVEGASLERAHPVVHVQQSPESDASRDDDREPARV</sequence>
<evidence type="ECO:0000256" key="4">
    <source>
        <dbReference type="ARBA" id="ARBA00022989"/>
    </source>
</evidence>
<dbReference type="PRINTS" id="PR00702">
    <property type="entry name" value="ACRIFLAVINRP"/>
</dbReference>
<evidence type="ECO:0000256" key="3">
    <source>
        <dbReference type="ARBA" id="ARBA00022692"/>
    </source>
</evidence>
<keyword evidence="3 7" id="KW-0812">Transmembrane</keyword>
<evidence type="ECO:0000256" key="1">
    <source>
        <dbReference type="ARBA" id="ARBA00004651"/>
    </source>
</evidence>
<evidence type="ECO:0000256" key="6">
    <source>
        <dbReference type="SAM" id="MobiDB-lite"/>
    </source>
</evidence>
<dbReference type="OrthoDB" id="7051771at2"/>
<feature type="transmembrane region" description="Helical" evidence="7">
    <location>
        <begin position="654"/>
        <end position="675"/>
    </location>
</feature>
<feature type="domain" description="SSD" evidence="8">
    <location>
        <begin position="307"/>
        <end position="440"/>
    </location>
</feature>
<keyword evidence="2" id="KW-1003">Cell membrane</keyword>
<accession>A0A5C8HNJ0</accession>
<dbReference type="InterPro" id="IPR050545">
    <property type="entry name" value="Mycobact_MmpL"/>
</dbReference>
<dbReference type="Pfam" id="PF03176">
    <property type="entry name" value="MMPL"/>
    <property type="match status" value="2"/>
</dbReference>
<feature type="transmembrane region" description="Helical" evidence="7">
    <location>
        <begin position="417"/>
        <end position="441"/>
    </location>
</feature>
<feature type="transmembrane region" description="Helical" evidence="7">
    <location>
        <begin position="742"/>
        <end position="763"/>
    </location>
</feature>
<evidence type="ECO:0000256" key="7">
    <source>
        <dbReference type="SAM" id="Phobius"/>
    </source>
</evidence>
<dbReference type="GO" id="GO:0005886">
    <property type="term" value="C:plasma membrane"/>
    <property type="evidence" value="ECO:0007669"/>
    <property type="project" value="UniProtKB-SubCell"/>
</dbReference>
<keyword evidence="5 7" id="KW-0472">Membrane</keyword>
<evidence type="ECO:0000313" key="10">
    <source>
        <dbReference type="Proteomes" id="UP000321196"/>
    </source>
</evidence>